<dbReference type="Proteomes" id="UP000722989">
    <property type="component" value="Unassembled WGS sequence"/>
</dbReference>
<name>A0ABX0XRH4_9ACTN</name>
<evidence type="ECO:0000256" key="1">
    <source>
        <dbReference type="SAM" id="MobiDB-lite"/>
    </source>
</evidence>
<dbReference type="SUPFAM" id="SSF55486">
    <property type="entry name" value="Metalloproteases ('zincins'), catalytic domain"/>
    <property type="match status" value="1"/>
</dbReference>
<evidence type="ECO:0000313" key="2">
    <source>
        <dbReference type="EMBL" id="NJC68610.1"/>
    </source>
</evidence>
<protein>
    <submittedName>
        <fullName evidence="2">Uncharacterized protein</fullName>
    </submittedName>
</protein>
<organism evidence="2 3">
    <name type="scientific">Planosporangium thailandense</name>
    <dbReference type="NCBI Taxonomy" id="765197"/>
    <lineage>
        <taxon>Bacteria</taxon>
        <taxon>Bacillati</taxon>
        <taxon>Actinomycetota</taxon>
        <taxon>Actinomycetes</taxon>
        <taxon>Micromonosporales</taxon>
        <taxon>Micromonosporaceae</taxon>
        <taxon>Planosporangium</taxon>
    </lineage>
</organism>
<keyword evidence="3" id="KW-1185">Reference proteome</keyword>
<comment type="caution">
    <text evidence="2">The sequence shown here is derived from an EMBL/GenBank/DDBJ whole genome shotgun (WGS) entry which is preliminary data.</text>
</comment>
<proteinExistence type="predicted"/>
<dbReference type="RefSeq" id="WP_167923460.1">
    <property type="nucleotide sequence ID" value="NZ_JAATVY010000001.1"/>
</dbReference>
<dbReference type="EMBL" id="JAATVY010000001">
    <property type="protein sequence ID" value="NJC68610.1"/>
    <property type="molecule type" value="Genomic_DNA"/>
</dbReference>
<accession>A0ABX0XRH4</accession>
<reference evidence="2 3" key="1">
    <citation type="submission" date="2020-03" db="EMBL/GenBank/DDBJ databases">
        <title>WGS of the type strain of Planosporangium spp.</title>
        <authorList>
            <person name="Thawai C."/>
        </authorList>
    </citation>
    <scope>NUCLEOTIDE SEQUENCE [LARGE SCALE GENOMIC DNA]</scope>
    <source>
        <strain evidence="2 3">TBRC 5610</strain>
    </source>
</reference>
<sequence>MALECTQIQEWVEEKVSKPVEEWEKRQEKKCKDYPWYDPRGWVCWLVTILVKVVRWVVVIVGKWVLRTVCTLVSVLIDLVRDVLGGLWDIIAGIFTLDWRRVLDGLLRIVIGVVLGAIRVGRIVALGDTIDYIVSEINRARLRRYVRGLLEAKYSGDTLDQIADAIRLDHGAFGLRLSPTAYRTVLDSETPSRDEPGVPNLVVLHERGEIDLRELCGFAFTEGFWNRKRYKTLKKGVVVGGGGGGEFDNPISSDELNTYLSSRGSRGPAFYVLCMRDGALDTRISTAQAKGRELALLMSFDRATVPVTEARHIVQHGYDRPDAEAALTGFLVDVIHRTSTAVDDAAATAELCHPVAVGIFRYTDTLRGLTCTLRPSRCGLGGHNASGLTFVDNTPDEVWKYVPIHELGHYFGLCHVDGLDRIMFSPRQNTWWSGWLLPRLLLNAYLKGEPSFVFDEAKAVWDYIVANLDARCLGARTAAPPSAAPRTAAPRSADPVSG</sequence>
<feature type="region of interest" description="Disordered" evidence="1">
    <location>
        <begin position="478"/>
        <end position="498"/>
    </location>
</feature>
<gene>
    <name evidence="2" type="ORF">HC031_02555</name>
</gene>
<evidence type="ECO:0000313" key="3">
    <source>
        <dbReference type="Proteomes" id="UP000722989"/>
    </source>
</evidence>